<accession>A0A8S5UFI1</accession>
<name>A0A8S5UFI1_9CAUD</name>
<dbReference type="EMBL" id="BK016080">
    <property type="protein sequence ID" value="DAF93187.1"/>
    <property type="molecule type" value="Genomic_DNA"/>
</dbReference>
<sequence length="68" mass="8012">MNTLLYYQVCNPLVVSHTHLNTLFTRSDIGRPLRVKVCYSFEHIAIERIERTLSIVFLLTVIEILFFI</sequence>
<organism evidence="1">
    <name type="scientific">Myoviridae sp. ctcyQ27</name>
    <dbReference type="NCBI Taxonomy" id="2825139"/>
    <lineage>
        <taxon>Viruses</taxon>
        <taxon>Duplodnaviria</taxon>
        <taxon>Heunggongvirae</taxon>
        <taxon>Uroviricota</taxon>
        <taxon>Caudoviricetes</taxon>
    </lineage>
</organism>
<reference evidence="1" key="1">
    <citation type="journal article" date="2021" name="Proc. Natl. Acad. Sci. U.S.A.">
        <title>A Catalog of Tens of Thousands of Viruses from Human Metagenomes Reveals Hidden Associations with Chronic Diseases.</title>
        <authorList>
            <person name="Tisza M.J."/>
            <person name="Buck C.B."/>
        </authorList>
    </citation>
    <scope>NUCLEOTIDE SEQUENCE</scope>
    <source>
        <strain evidence="1">CtcyQ27</strain>
    </source>
</reference>
<evidence type="ECO:0000313" key="1">
    <source>
        <dbReference type="EMBL" id="DAF93187.1"/>
    </source>
</evidence>
<protein>
    <submittedName>
        <fullName evidence="1">Uncharacterized protein</fullName>
    </submittedName>
</protein>
<proteinExistence type="predicted"/>